<reference evidence="4" key="1">
    <citation type="journal article" date="2019" name="Int. J. Syst. Evol. Microbiol.">
        <title>The Global Catalogue of Microorganisms (GCM) 10K type strain sequencing project: providing services to taxonomists for standard genome sequencing and annotation.</title>
        <authorList>
            <consortium name="The Broad Institute Genomics Platform"/>
            <consortium name="The Broad Institute Genome Sequencing Center for Infectious Disease"/>
            <person name="Wu L."/>
            <person name="Ma J."/>
        </authorList>
    </citation>
    <scope>NUCLEOTIDE SEQUENCE [LARGE SCALE GENOMIC DNA]</scope>
    <source>
        <strain evidence="4">CCUG 63682</strain>
    </source>
</reference>
<comment type="caution">
    <text evidence="3">The sequence shown here is derived from an EMBL/GenBank/DDBJ whole genome shotgun (WGS) entry which is preliminary data.</text>
</comment>
<dbReference type="PANTHER" id="PTHR36512:SF3">
    <property type="entry name" value="BLR5678 PROTEIN"/>
    <property type="match status" value="1"/>
</dbReference>
<gene>
    <name evidence="3" type="ORF">ACFO5O_01270</name>
</gene>
<feature type="chain" id="PRO_5046792098" evidence="2">
    <location>
        <begin position="19"/>
        <end position="458"/>
    </location>
</feature>
<dbReference type="PANTHER" id="PTHR36512">
    <property type="entry name" value="D-AMINOPEPTIDASE"/>
    <property type="match status" value="1"/>
</dbReference>
<dbReference type="RefSeq" id="WP_387960162.1">
    <property type="nucleotide sequence ID" value="NZ_JBHSGP010000004.1"/>
</dbReference>
<dbReference type="Proteomes" id="UP001595953">
    <property type="component" value="Unassembled WGS sequence"/>
</dbReference>
<proteinExistence type="inferred from homology"/>
<keyword evidence="2" id="KW-0732">Signal</keyword>
<name>A0ABV9N1S8_9FLAO</name>
<evidence type="ECO:0000256" key="2">
    <source>
        <dbReference type="SAM" id="SignalP"/>
    </source>
</evidence>
<dbReference type="InterPro" id="IPR005321">
    <property type="entry name" value="Peptidase_S58_DmpA"/>
</dbReference>
<feature type="signal peptide" evidence="2">
    <location>
        <begin position="1"/>
        <end position="18"/>
    </location>
</feature>
<organism evidence="3 4">
    <name type="scientific">Geojedonia litorea</name>
    <dbReference type="NCBI Taxonomy" id="1268269"/>
    <lineage>
        <taxon>Bacteria</taxon>
        <taxon>Pseudomonadati</taxon>
        <taxon>Bacteroidota</taxon>
        <taxon>Flavobacteriia</taxon>
        <taxon>Flavobacteriales</taxon>
        <taxon>Flavobacteriaceae</taxon>
        <taxon>Geojedonia</taxon>
    </lineage>
</organism>
<accession>A0ABV9N1S8</accession>
<dbReference type="Pfam" id="PF03576">
    <property type="entry name" value="Peptidase_S58"/>
    <property type="match status" value="1"/>
</dbReference>
<protein>
    <submittedName>
        <fullName evidence="3">P1 family peptidase</fullName>
    </submittedName>
</protein>
<dbReference type="InterPro" id="IPR016117">
    <property type="entry name" value="ArgJ-like_dom_sf"/>
</dbReference>
<evidence type="ECO:0000313" key="4">
    <source>
        <dbReference type="Proteomes" id="UP001595953"/>
    </source>
</evidence>
<keyword evidence="4" id="KW-1185">Reference proteome</keyword>
<sequence>MKRMLLIFFLSLSFVGFGQPEKLYKTNEADSILNFNFPGMKIGIAENENGPTGTTVFYFPDGVMGAADVRGGATGTVNASAVSRGYESKMIDAVVFSGGSWYGLSAATGVANEIKDIKAKEGNVDYIAGILGGIIYDVGVRRFTRETPDDELGRKAINNAKTNVFPLGARGAGRFAMQGYYFYDKKDGKADDFSGWPHSGQGAAFGEIGETKIAVFTVVNALGTIVDRKGNVVRCHRNFIGEDCPTAAEMIRNASALKQLDATQVNGPTNNTTLTLVVTNKKLPFWALQRLATQVHTSMGRAIQPFSTQFDGDVLYAVSTNEIENRDISPIDLAVVASELAWDAVLNSLPKLPNKPSVMASNALPKSYNHYKGEYEFYGGGILLIDVDDRGLWAKFRGDGKIYFDENRVYRLHPTTNGQFIIDAPAQDVIQFDSKSDEVYGVTINPGAWAIKSQRIKK</sequence>
<dbReference type="EMBL" id="JBHSGP010000004">
    <property type="protein sequence ID" value="MFC4720935.1"/>
    <property type="molecule type" value="Genomic_DNA"/>
</dbReference>
<evidence type="ECO:0000256" key="1">
    <source>
        <dbReference type="ARBA" id="ARBA00007068"/>
    </source>
</evidence>
<dbReference type="SUPFAM" id="SSF56266">
    <property type="entry name" value="DmpA/ArgJ-like"/>
    <property type="match status" value="1"/>
</dbReference>
<dbReference type="Gene3D" id="3.60.70.12">
    <property type="entry name" value="L-amino peptidase D-ALA esterase/amidase"/>
    <property type="match status" value="1"/>
</dbReference>
<evidence type="ECO:0000313" key="3">
    <source>
        <dbReference type="EMBL" id="MFC4720935.1"/>
    </source>
</evidence>
<comment type="similarity">
    <text evidence="1">Belongs to the peptidase S58 family.</text>
</comment>